<keyword evidence="2" id="KW-1185">Reference proteome</keyword>
<dbReference type="EMBL" id="JAENHO010000002">
    <property type="protein sequence ID" value="MBL7254016.1"/>
    <property type="molecule type" value="Genomic_DNA"/>
</dbReference>
<organism evidence="1 2">
    <name type="scientific">Paractinoplanes lichenicola</name>
    <dbReference type="NCBI Taxonomy" id="2802976"/>
    <lineage>
        <taxon>Bacteria</taxon>
        <taxon>Bacillati</taxon>
        <taxon>Actinomycetota</taxon>
        <taxon>Actinomycetes</taxon>
        <taxon>Micromonosporales</taxon>
        <taxon>Micromonosporaceae</taxon>
        <taxon>Paractinoplanes</taxon>
    </lineage>
</organism>
<dbReference type="Proteomes" id="UP000598996">
    <property type="component" value="Unassembled WGS sequence"/>
</dbReference>
<accession>A0ABS1VHQ6</accession>
<proteinExistence type="predicted"/>
<dbReference type="RefSeq" id="WP_202990364.1">
    <property type="nucleotide sequence ID" value="NZ_JAENHO010000002.1"/>
</dbReference>
<comment type="caution">
    <text evidence="1">The sequence shown here is derived from an EMBL/GenBank/DDBJ whole genome shotgun (WGS) entry which is preliminary data.</text>
</comment>
<name>A0ABS1VHQ6_9ACTN</name>
<gene>
    <name evidence="1" type="ORF">JKJ07_06800</name>
</gene>
<sequence length="172" mass="18712">MSDLSSRLAVRLIGTHPAGERLLFRVRPAETWAMVRKSIAGMTLALTASGVVLGLGAPAQAAQATTTHSFSHVYGPVHNFATDFEVTNYGSDISLSVESYSTADRMSCTSTIVKGGKTVRTLGKLIHDEQNGVYTDWYKYVDLKKGTYKARVTCKVGKEKATMTSKAFTLKR</sequence>
<reference evidence="1 2" key="1">
    <citation type="submission" date="2021-01" db="EMBL/GenBank/DDBJ databases">
        <title>Actinoplanes sp. nov. LDG1-01 isolated from lichen.</title>
        <authorList>
            <person name="Saeng-In P."/>
            <person name="Phongsopitanun W."/>
            <person name="Kanchanasin P."/>
            <person name="Yuki M."/>
            <person name="Kudo T."/>
            <person name="Ohkuma M."/>
            <person name="Tanasupawat S."/>
        </authorList>
    </citation>
    <scope>NUCLEOTIDE SEQUENCE [LARGE SCALE GENOMIC DNA]</scope>
    <source>
        <strain evidence="1 2">LDG1-01</strain>
    </source>
</reference>
<evidence type="ECO:0000313" key="2">
    <source>
        <dbReference type="Proteomes" id="UP000598996"/>
    </source>
</evidence>
<evidence type="ECO:0000313" key="1">
    <source>
        <dbReference type="EMBL" id="MBL7254016.1"/>
    </source>
</evidence>
<protein>
    <submittedName>
        <fullName evidence="1">Uncharacterized protein</fullName>
    </submittedName>
</protein>